<reference evidence="1" key="1">
    <citation type="submission" date="2020-05" db="EMBL/GenBank/DDBJ databases">
        <title>Large-scale comparative analyses of tick genomes elucidate their genetic diversity and vector capacities.</title>
        <authorList>
            <person name="Jia N."/>
            <person name="Wang J."/>
            <person name="Shi W."/>
            <person name="Du L."/>
            <person name="Sun Y."/>
            <person name="Zhan W."/>
            <person name="Jiang J."/>
            <person name="Wang Q."/>
            <person name="Zhang B."/>
            <person name="Ji P."/>
            <person name="Sakyi L.B."/>
            <person name="Cui X."/>
            <person name="Yuan T."/>
            <person name="Jiang B."/>
            <person name="Yang W."/>
            <person name="Lam T.T.-Y."/>
            <person name="Chang Q."/>
            <person name="Ding S."/>
            <person name="Wang X."/>
            <person name="Zhu J."/>
            <person name="Ruan X."/>
            <person name="Zhao L."/>
            <person name="Wei J."/>
            <person name="Que T."/>
            <person name="Du C."/>
            <person name="Cheng J."/>
            <person name="Dai P."/>
            <person name="Han X."/>
            <person name="Huang E."/>
            <person name="Gao Y."/>
            <person name="Liu J."/>
            <person name="Shao H."/>
            <person name="Ye R."/>
            <person name="Li L."/>
            <person name="Wei W."/>
            <person name="Wang X."/>
            <person name="Wang C."/>
            <person name="Yang T."/>
            <person name="Huo Q."/>
            <person name="Li W."/>
            <person name="Guo W."/>
            <person name="Chen H."/>
            <person name="Zhou L."/>
            <person name="Ni X."/>
            <person name="Tian J."/>
            <person name="Zhou Y."/>
            <person name="Sheng Y."/>
            <person name="Liu T."/>
            <person name="Pan Y."/>
            <person name="Xia L."/>
            <person name="Li J."/>
            <person name="Zhao F."/>
            <person name="Cao W."/>
        </authorList>
    </citation>
    <scope>NUCLEOTIDE SEQUENCE</scope>
    <source>
        <strain evidence="1">Hyas-2018</strain>
    </source>
</reference>
<proteinExistence type="predicted"/>
<dbReference type="Proteomes" id="UP000821845">
    <property type="component" value="Chromosome 7"/>
</dbReference>
<dbReference type="EMBL" id="CM023487">
    <property type="protein sequence ID" value="KAH6926614.1"/>
    <property type="molecule type" value="Genomic_DNA"/>
</dbReference>
<sequence length="504" mass="57454">MPERSLNVEKMDTPTPKFDIRGTLSRRPKAFSVKRRTDACAVRVPFAPGTKHEKHELRFLPKYTSEDIAATVLEERVTCCSSCLSSKAMDRLKCGPIVEMLGDDMSSVIWEQVREKLITPFVDIDLKVYDLSICNRNETDNMVTLQARDALRRFNCGIKCATITAERDVLEMYQLKRMWQSPNSVIRNALGGALFREPIICANVPPLIKQWRKPIVVARHAFGDQHLGRDFVVPGPGSLDVRYTPEIGSPYSMRVYDFEDTQGVAAVMCNTDKSITEFAYTCFQFALRRNLPLYLSTKETILKKYDGRFKDIFERLYDKKYKPRFRSAGIFFQHRLTDDMVARSLRMEGGFVWACKNYDGDIQSGFVAQGFGSLGLMTSVLICPDGRTMVADVAHGTVTKHFRRYRAGLETSTNSMATIFTWTKGIRHRGRLDGDAKLVDFARTLEKVVVELVESGYMTKDLAMCVKGFGNVRREDYLNTFEFINKVAEQMTPVYKQVFTEEAV</sequence>
<accession>A0ACB7RYS3</accession>
<organism evidence="1 2">
    <name type="scientific">Hyalomma asiaticum</name>
    <name type="common">Tick</name>
    <dbReference type="NCBI Taxonomy" id="266040"/>
    <lineage>
        <taxon>Eukaryota</taxon>
        <taxon>Metazoa</taxon>
        <taxon>Ecdysozoa</taxon>
        <taxon>Arthropoda</taxon>
        <taxon>Chelicerata</taxon>
        <taxon>Arachnida</taxon>
        <taxon>Acari</taxon>
        <taxon>Parasitiformes</taxon>
        <taxon>Ixodida</taxon>
        <taxon>Ixodoidea</taxon>
        <taxon>Ixodidae</taxon>
        <taxon>Hyalomminae</taxon>
        <taxon>Hyalomma</taxon>
    </lineage>
</organism>
<comment type="caution">
    <text evidence="1">The sequence shown here is derived from an EMBL/GenBank/DDBJ whole genome shotgun (WGS) entry which is preliminary data.</text>
</comment>
<name>A0ACB7RYS3_HYAAI</name>
<protein>
    <submittedName>
        <fullName evidence="1">Uncharacterized protein</fullName>
    </submittedName>
</protein>
<gene>
    <name evidence="1" type="ORF">HPB50_019922</name>
</gene>
<evidence type="ECO:0000313" key="1">
    <source>
        <dbReference type="EMBL" id="KAH6926614.1"/>
    </source>
</evidence>
<keyword evidence="2" id="KW-1185">Reference proteome</keyword>
<evidence type="ECO:0000313" key="2">
    <source>
        <dbReference type="Proteomes" id="UP000821845"/>
    </source>
</evidence>